<dbReference type="EMBL" id="DSVL01000266">
    <property type="protein sequence ID" value="HFH29567.1"/>
    <property type="molecule type" value="Genomic_DNA"/>
</dbReference>
<keyword evidence="1" id="KW-0808">Transferase</keyword>
<name>A0A7C3IJM8_9SPIR</name>
<organism evidence="1">
    <name type="scientific">Gracilinema caldarium</name>
    <dbReference type="NCBI Taxonomy" id="215591"/>
    <lineage>
        <taxon>Bacteria</taxon>
        <taxon>Pseudomonadati</taxon>
        <taxon>Spirochaetota</taxon>
        <taxon>Spirochaetia</taxon>
        <taxon>Spirochaetales</taxon>
        <taxon>Breznakiellaceae</taxon>
        <taxon>Gracilinema</taxon>
    </lineage>
</organism>
<sequence length="134" mass="15914">MEQDIRWKQRFSNYTKALSQLREFIEKEDLSKLEQQGLIQCFEYTFELAWKTMKDYLELEGFIVNSPRSAIQTAFQSGLISDGHLWIDALEKRILMAHTYDEARAQEANDLIRNYYYHMLVDLHTTLKQLGSLE</sequence>
<accession>A0A7C3IJM8</accession>
<dbReference type="NCBIfam" id="TIGR01987">
    <property type="entry name" value="HI0074"/>
    <property type="match status" value="1"/>
</dbReference>
<proteinExistence type="predicted"/>
<comment type="caution">
    <text evidence="1">The sequence shown here is derived from an EMBL/GenBank/DDBJ whole genome shotgun (WGS) entry which is preliminary data.</text>
</comment>
<dbReference type="Pfam" id="PF08780">
    <property type="entry name" value="NTase_sub_bind"/>
    <property type="match status" value="1"/>
</dbReference>
<dbReference type="InterPro" id="IPR010235">
    <property type="entry name" value="HepT"/>
</dbReference>
<dbReference type="SUPFAM" id="SSF81593">
    <property type="entry name" value="Nucleotidyltransferase substrate binding subunit/domain"/>
    <property type="match status" value="1"/>
</dbReference>
<dbReference type="AlphaFoldDB" id="A0A7C3IJM8"/>
<reference evidence="1" key="1">
    <citation type="journal article" date="2020" name="mSystems">
        <title>Genome- and Community-Level Interaction Insights into Carbon Utilization and Element Cycling Functions of Hydrothermarchaeota in Hydrothermal Sediment.</title>
        <authorList>
            <person name="Zhou Z."/>
            <person name="Liu Y."/>
            <person name="Xu W."/>
            <person name="Pan J."/>
            <person name="Luo Z.H."/>
            <person name="Li M."/>
        </authorList>
    </citation>
    <scope>NUCLEOTIDE SEQUENCE [LARGE SCALE GENOMIC DNA]</scope>
    <source>
        <strain evidence="1">SpSt-503</strain>
    </source>
</reference>
<dbReference type="GO" id="GO:0016740">
    <property type="term" value="F:transferase activity"/>
    <property type="evidence" value="ECO:0007669"/>
    <property type="project" value="UniProtKB-KW"/>
</dbReference>
<protein>
    <submittedName>
        <fullName evidence="1">Nucleotidyltransferase</fullName>
    </submittedName>
</protein>
<evidence type="ECO:0000313" key="1">
    <source>
        <dbReference type="EMBL" id="HFH29567.1"/>
    </source>
</evidence>
<dbReference type="Gene3D" id="1.20.120.330">
    <property type="entry name" value="Nucleotidyltransferases domain 2"/>
    <property type="match status" value="1"/>
</dbReference>
<gene>
    <name evidence="1" type="ORF">ENS59_08670</name>
</gene>